<sequence length="87" mass="9119">MSHVSSSLGIYSPRAEEMSLTASINPGSTVLYLNLATSAPVWFAIGAVDERDSLESEAAAMDRLAELATEAAARLRALAMHPGEEAA</sequence>
<evidence type="ECO:0000313" key="1">
    <source>
        <dbReference type="EMBL" id="MFD0890512.1"/>
    </source>
</evidence>
<keyword evidence="2" id="KW-1185">Reference proteome</keyword>
<protein>
    <submittedName>
        <fullName evidence="1">Uncharacterized protein</fullName>
    </submittedName>
</protein>
<reference evidence="2" key="1">
    <citation type="journal article" date="2019" name="Int. J. Syst. Evol. Microbiol.">
        <title>The Global Catalogue of Microorganisms (GCM) 10K type strain sequencing project: providing services to taxonomists for standard genome sequencing and annotation.</title>
        <authorList>
            <consortium name="The Broad Institute Genomics Platform"/>
            <consortium name="The Broad Institute Genome Sequencing Center for Infectious Disease"/>
            <person name="Wu L."/>
            <person name="Ma J."/>
        </authorList>
    </citation>
    <scope>NUCLEOTIDE SEQUENCE [LARGE SCALE GENOMIC DNA]</scope>
    <source>
        <strain evidence="2">CCUG 62974</strain>
    </source>
</reference>
<evidence type="ECO:0000313" key="2">
    <source>
        <dbReference type="Proteomes" id="UP001597024"/>
    </source>
</evidence>
<dbReference type="Proteomes" id="UP001597024">
    <property type="component" value="Unassembled WGS sequence"/>
</dbReference>
<gene>
    <name evidence="1" type="ORF">ACFQ08_38720</name>
</gene>
<accession>A0ABW3E662</accession>
<name>A0ABW3E662_9ACTN</name>
<comment type="caution">
    <text evidence="1">The sequence shown here is derived from an EMBL/GenBank/DDBJ whole genome shotgun (WGS) entry which is preliminary data.</text>
</comment>
<organism evidence="1 2">
    <name type="scientific">Streptosporangium algeriense</name>
    <dbReference type="NCBI Taxonomy" id="1682748"/>
    <lineage>
        <taxon>Bacteria</taxon>
        <taxon>Bacillati</taxon>
        <taxon>Actinomycetota</taxon>
        <taxon>Actinomycetes</taxon>
        <taxon>Streptosporangiales</taxon>
        <taxon>Streptosporangiaceae</taxon>
        <taxon>Streptosporangium</taxon>
    </lineage>
</organism>
<dbReference type="EMBL" id="JBHTHX010002489">
    <property type="protein sequence ID" value="MFD0890512.1"/>
    <property type="molecule type" value="Genomic_DNA"/>
</dbReference>
<proteinExistence type="predicted"/>